<dbReference type="InterPro" id="IPR009057">
    <property type="entry name" value="Homeodomain-like_sf"/>
</dbReference>
<sequence>MSETGTTPAPSLRERRRHQTESDICHVALELFEQHGVAATTVEQIAEAAGVSARTVFRYFPHKEDAALVPHRDIEATVTSRLAGLDGGAPLLPQLEQMWEEILTGFDNGTSEAGHQMLRVWSLICREPTLLAASLRAEAQRMEHAVTAVRQALGADADDLRPRLAAESLATLGRVTIETWAAKRDAGQEADLLETFQQARDAMHRLTR</sequence>
<evidence type="ECO:0000256" key="4">
    <source>
        <dbReference type="PROSITE-ProRule" id="PRU00335"/>
    </source>
</evidence>
<keyword evidence="1" id="KW-0805">Transcription regulation</keyword>
<dbReference type="PROSITE" id="PS50977">
    <property type="entry name" value="HTH_TETR_2"/>
    <property type="match status" value="1"/>
</dbReference>
<dbReference type="InterPro" id="IPR041347">
    <property type="entry name" value="MftR_C"/>
</dbReference>
<protein>
    <submittedName>
        <fullName evidence="6">TetR/AcrR family transcriptional regulator</fullName>
    </submittedName>
</protein>
<evidence type="ECO:0000256" key="1">
    <source>
        <dbReference type="ARBA" id="ARBA00023015"/>
    </source>
</evidence>
<evidence type="ECO:0000259" key="5">
    <source>
        <dbReference type="PROSITE" id="PS50977"/>
    </source>
</evidence>
<evidence type="ECO:0000256" key="2">
    <source>
        <dbReference type="ARBA" id="ARBA00023125"/>
    </source>
</evidence>
<dbReference type="InterPro" id="IPR001647">
    <property type="entry name" value="HTH_TetR"/>
</dbReference>
<keyword evidence="7" id="KW-1185">Reference proteome</keyword>
<evidence type="ECO:0000313" key="7">
    <source>
        <dbReference type="Proteomes" id="UP001501581"/>
    </source>
</evidence>
<dbReference type="EMBL" id="BAAALG010000002">
    <property type="protein sequence ID" value="GAA1093954.1"/>
    <property type="molecule type" value="Genomic_DNA"/>
</dbReference>
<dbReference type="Gene3D" id="1.10.10.60">
    <property type="entry name" value="Homeodomain-like"/>
    <property type="match status" value="1"/>
</dbReference>
<dbReference type="InterPro" id="IPR050109">
    <property type="entry name" value="HTH-type_TetR-like_transc_reg"/>
</dbReference>
<reference evidence="6 7" key="1">
    <citation type="journal article" date="2019" name="Int. J. Syst. Evol. Microbiol.">
        <title>The Global Catalogue of Microorganisms (GCM) 10K type strain sequencing project: providing services to taxonomists for standard genome sequencing and annotation.</title>
        <authorList>
            <consortium name="The Broad Institute Genomics Platform"/>
            <consortium name="The Broad Institute Genome Sequencing Center for Infectious Disease"/>
            <person name="Wu L."/>
            <person name="Ma J."/>
        </authorList>
    </citation>
    <scope>NUCLEOTIDE SEQUENCE [LARGE SCALE GENOMIC DNA]</scope>
    <source>
        <strain evidence="6 7">JCM 13008</strain>
    </source>
</reference>
<dbReference type="SUPFAM" id="SSF46689">
    <property type="entry name" value="Homeodomain-like"/>
    <property type="match status" value="1"/>
</dbReference>
<dbReference type="Pfam" id="PF17754">
    <property type="entry name" value="TetR_C_14"/>
    <property type="match status" value="1"/>
</dbReference>
<proteinExistence type="predicted"/>
<feature type="DNA-binding region" description="H-T-H motif" evidence="4">
    <location>
        <begin position="41"/>
        <end position="60"/>
    </location>
</feature>
<dbReference type="Gene3D" id="1.10.357.10">
    <property type="entry name" value="Tetracycline Repressor, domain 2"/>
    <property type="match status" value="1"/>
</dbReference>
<dbReference type="PANTHER" id="PTHR30055">
    <property type="entry name" value="HTH-TYPE TRANSCRIPTIONAL REGULATOR RUTR"/>
    <property type="match status" value="1"/>
</dbReference>
<dbReference type="PRINTS" id="PR00455">
    <property type="entry name" value="HTHTETR"/>
</dbReference>
<comment type="caution">
    <text evidence="6">The sequence shown here is derived from an EMBL/GenBank/DDBJ whole genome shotgun (WGS) entry which is preliminary data.</text>
</comment>
<evidence type="ECO:0000313" key="6">
    <source>
        <dbReference type="EMBL" id="GAA1093954.1"/>
    </source>
</evidence>
<dbReference type="RefSeq" id="WP_343991391.1">
    <property type="nucleotide sequence ID" value="NZ_BAAALG010000002.1"/>
</dbReference>
<dbReference type="Proteomes" id="UP001501581">
    <property type="component" value="Unassembled WGS sequence"/>
</dbReference>
<name>A0ABN1TMS5_9ACTN</name>
<keyword evidence="3" id="KW-0804">Transcription</keyword>
<accession>A0ABN1TMS5</accession>
<dbReference type="PANTHER" id="PTHR30055:SF238">
    <property type="entry name" value="MYCOFACTOCIN BIOSYNTHESIS TRANSCRIPTIONAL REGULATOR MFTR-RELATED"/>
    <property type="match status" value="1"/>
</dbReference>
<feature type="domain" description="HTH tetR-type" evidence="5">
    <location>
        <begin position="18"/>
        <end position="78"/>
    </location>
</feature>
<organism evidence="6 7">
    <name type="scientific">Nocardioides dubius</name>
    <dbReference type="NCBI Taxonomy" id="317019"/>
    <lineage>
        <taxon>Bacteria</taxon>
        <taxon>Bacillati</taxon>
        <taxon>Actinomycetota</taxon>
        <taxon>Actinomycetes</taxon>
        <taxon>Propionibacteriales</taxon>
        <taxon>Nocardioidaceae</taxon>
        <taxon>Nocardioides</taxon>
    </lineage>
</organism>
<dbReference type="Pfam" id="PF00440">
    <property type="entry name" value="TetR_N"/>
    <property type="match status" value="1"/>
</dbReference>
<gene>
    <name evidence="6" type="ORF">GCM10009668_06940</name>
</gene>
<evidence type="ECO:0000256" key="3">
    <source>
        <dbReference type="ARBA" id="ARBA00023163"/>
    </source>
</evidence>
<keyword evidence="2 4" id="KW-0238">DNA-binding</keyword>